<dbReference type="AlphaFoldDB" id="A0A9Y2IAT3"/>
<feature type="domain" description="AMP-binding enzyme C-terminal" evidence="4">
    <location>
        <begin position="433"/>
        <end position="505"/>
    </location>
</feature>
<dbReference type="InterPro" id="IPR000873">
    <property type="entry name" value="AMP-dep_synth/lig_dom"/>
</dbReference>
<sequence length="541" mass="57261">MSTIPDLLELCAAEREVVFPDGRLSYGEIAVEARRLAGSLWAEGIRPGDHVGVLVPGGIASVTTWLGIAYLGAVTVPVNPRLKAAELAYVVEHADLRLLFADTALGPVLASALPGLAACSGQLSLRVAPVLRAVVAVDDGPTPAGWLSRTAFSANSADAATVAAARAGVRAEDPALILYTSGTTARPHGCVHDNASLVAEGGAVAERLGLTSQDRFWTALPMFHCGGYDVVLAALAAGCAMVHTGPFEPGLALRQLSEERCTVAFPAFETIWLRVLDHPEFPRTDLSALRLVLNVGAPERLRAMQARIAPAVQMSSLGSTESLGFCCVGSPDDPADVRATTSGKVLRHMEVRVVDPQTRTVVPAGTRGELQFRGTSRFSHYHRDPELTAERLDPAGWFSTGDLVVADPAGRLSFVSRLKDMLKVGGENVSAAEVEGCLADHPACDVVQVVAAPDARLGEVAAAFVQLRPGATVTERALIDHCLGRIATFKVPRYIRFVTDWPMSGTKVQKFRLREVIASGLRAAGITEAPRLSSRSTGLHS</sequence>
<reference evidence="5 6" key="1">
    <citation type="submission" date="2023-06" db="EMBL/GenBank/DDBJ databases">
        <authorList>
            <person name="Oyuntsetseg B."/>
            <person name="Kim S.B."/>
        </authorList>
    </citation>
    <scope>NUCLEOTIDE SEQUENCE [LARGE SCALE GENOMIC DNA]</scope>
    <source>
        <strain evidence="5 6">2-15</strain>
    </source>
</reference>
<dbReference type="Proteomes" id="UP001236014">
    <property type="component" value="Chromosome"/>
</dbReference>
<dbReference type="PANTHER" id="PTHR43201:SF5">
    <property type="entry name" value="MEDIUM-CHAIN ACYL-COA LIGASE ACSF2, MITOCHONDRIAL"/>
    <property type="match status" value="1"/>
</dbReference>
<dbReference type="InterPro" id="IPR045851">
    <property type="entry name" value="AMP-bd_C_sf"/>
</dbReference>
<organism evidence="5 6">
    <name type="scientific">Amycolatopsis carbonis</name>
    <dbReference type="NCBI Taxonomy" id="715471"/>
    <lineage>
        <taxon>Bacteria</taxon>
        <taxon>Bacillati</taxon>
        <taxon>Actinomycetota</taxon>
        <taxon>Actinomycetes</taxon>
        <taxon>Pseudonocardiales</taxon>
        <taxon>Pseudonocardiaceae</taxon>
        <taxon>Amycolatopsis</taxon>
    </lineage>
</organism>
<dbReference type="Gene3D" id="3.30.300.30">
    <property type="match status" value="1"/>
</dbReference>
<evidence type="ECO:0000259" key="3">
    <source>
        <dbReference type="Pfam" id="PF00501"/>
    </source>
</evidence>
<dbReference type="PANTHER" id="PTHR43201">
    <property type="entry name" value="ACYL-COA SYNTHETASE"/>
    <property type="match status" value="1"/>
</dbReference>
<dbReference type="GO" id="GO:0031956">
    <property type="term" value="F:medium-chain fatty acid-CoA ligase activity"/>
    <property type="evidence" value="ECO:0007669"/>
    <property type="project" value="TreeGrafter"/>
</dbReference>
<accession>A0A9Y2IAT3</accession>
<keyword evidence="2" id="KW-0436">Ligase</keyword>
<evidence type="ECO:0000313" key="5">
    <source>
        <dbReference type="EMBL" id="WIX75063.1"/>
    </source>
</evidence>
<protein>
    <submittedName>
        <fullName evidence="5">AMP-binding protein</fullName>
    </submittedName>
</protein>
<dbReference type="Pfam" id="PF00501">
    <property type="entry name" value="AMP-binding"/>
    <property type="match status" value="1"/>
</dbReference>
<proteinExistence type="inferred from homology"/>
<gene>
    <name evidence="5" type="ORF">QRX50_26305</name>
</gene>
<feature type="domain" description="AMP-dependent synthetase/ligase" evidence="3">
    <location>
        <begin position="16"/>
        <end position="381"/>
    </location>
</feature>
<dbReference type="Gene3D" id="3.40.50.12780">
    <property type="entry name" value="N-terminal domain of ligase-like"/>
    <property type="match status" value="1"/>
</dbReference>
<dbReference type="KEGG" id="acab:QRX50_26305"/>
<evidence type="ECO:0000256" key="2">
    <source>
        <dbReference type="ARBA" id="ARBA00022598"/>
    </source>
</evidence>
<dbReference type="EMBL" id="CP127294">
    <property type="protein sequence ID" value="WIX75063.1"/>
    <property type="molecule type" value="Genomic_DNA"/>
</dbReference>
<dbReference type="GO" id="GO:0006631">
    <property type="term" value="P:fatty acid metabolic process"/>
    <property type="evidence" value="ECO:0007669"/>
    <property type="project" value="TreeGrafter"/>
</dbReference>
<evidence type="ECO:0000259" key="4">
    <source>
        <dbReference type="Pfam" id="PF13193"/>
    </source>
</evidence>
<evidence type="ECO:0000313" key="6">
    <source>
        <dbReference type="Proteomes" id="UP001236014"/>
    </source>
</evidence>
<name>A0A9Y2IAT3_9PSEU</name>
<dbReference type="SUPFAM" id="SSF56801">
    <property type="entry name" value="Acetyl-CoA synthetase-like"/>
    <property type="match status" value="1"/>
</dbReference>
<dbReference type="RefSeq" id="WP_285965840.1">
    <property type="nucleotide sequence ID" value="NZ_CP127294.1"/>
</dbReference>
<evidence type="ECO:0000256" key="1">
    <source>
        <dbReference type="ARBA" id="ARBA00006432"/>
    </source>
</evidence>
<dbReference type="InterPro" id="IPR042099">
    <property type="entry name" value="ANL_N_sf"/>
</dbReference>
<dbReference type="Pfam" id="PF13193">
    <property type="entry name" value="AMP-binding_C"/>
    <property type="match status" value="1"/>
</dbReference>
<comment type="similarity">
    <text evidence="1">Belongs to the ATP-dependent AMP-binding enzyme family.</text>
</comment>
<dbReference type="InterPro" id="IPR025110">
    <property type="entry name" value="AMP-bd_C"/>
</dbReference>
<keyword evidence="6" id="KW-1185">Reference proteome</keyword>